<evidence type="ECO:0000256" key="3">
    <source>
        <dbReference type="ARBA" id="ARBA00022792"/>
    </source>
</evidence>
<feature type="transmembrane region" description="Helical" evidence="7">
    <location>
        <begin position="45"/>
        <end position="68"/>
    </location>
</feature>
<dbReference type="PANTHER" id="PTHR21382">
    <property type="entry name" value="NADH-UBIQUINONE OXIDOREDUCTASE SUBUNIT"/>
    <property type="match status" value="1"/>
</dbReference>
<keyword evidence="6 7" id="KW-0472">Membrane</keyword>
<keyword evidence="5" id="KW-0496">Mitochondrion</keyword>
<dbReference type="AlphaFoldDB" id="A0A7C8NJA5"/>
<keyword evidence="3" id="KW-0999">Mitochondrion inner membrane</keyword>
<comment type="caution">
    <text evidence="8">The sequence shown here is derived from an EMBL/GenBank/DDBJ whole genome shotgun (WGS) entry which is preliminary data.</text>
</comment>
<dbReference type="GO" id="GO:0005743">
    <property type="term" value="C:mitochondrial inner membrane"/>
    <property type="evidence" value="ECO:0007669"/>
    <property type="project" value="UniProtKB-SubCell"/>
</dbReference>
<evidence type="ECO:0000256" key="4">
    <source>
        <dbReference type="ARBA" id="ARBA00022989"/>
    </source>
</evidence>
<organism evidence="8 9">
    <name type="scientific">Orbilia oligospora</name>
    <name type="common">Nematode-trapping fungus</name>
    <name type="synonym">Arthrobotrys oligospora</name>
    <dbReference type="NCBI Taxonomy" id="2813651"/>
    <lineage>
        <taxon>Eukaryota</taxon>
        <taxon>Fungi</taxon>
        <taxon>Dikarya</taxon>
        <taxon>Ascomycota</taxon>
        <taxon>Pezizomycotina</taxon>
        <taxon>Orbiliomycetes</taxon>
        <taxon>Orbiliales</taxon>
        <taxon>Orbiliaceae</taxon>
        <taxon>Orbilia</taxon>
    </lineage>
</organism>
<evidence type="ECO:0000256" key="7">
    <source>
        <dbReference type="SAM" id="Phobius"/>
    </source>
</evidence>
<evidence type="ECO:0000256" key="6">
    <source>
        <dbReference type="ARBA" id="ARBA00023136"/>
    </source>
</evidence>
<name>A0A7C8NJA5_ORBOL</name>
<evidence type="ECO:0000256" key="5">
    <source>
        <dbReference type="ARBA" id="ARBA00023128"/>
    </source>
</evidence>
<evidence type="ECO:0000256" key="2">
    <source>
        <dbReference type="ARBA" id="ARBA00022692"/>
    </source>
</evidence>
<dbReference type="InterPro" id="IPR039205">
    <property type="entry name" value="NDUFA11"/>
</dbReference>
<dbReference type="GO" id="GO:0006120">
    <property type="term" value="P:mitochondrial electron transport, NADH to ubiquinone"/>
    <property type="evidence" value="ECO:0007669"/>
    <property type="project" value="InterPro"/>
</dbReference>
<feature type="transmembrane region" description="Helical" evidence="7">
    <location>
        <begin position="12"/>
        <end position="33"/>
    </location>
</feature>
<accession>A0A7C8NJA5</accession>
<evidence type="ECO:0000313" key="9">
    <source>
        <dbReference type="Proteomes" id="UP000475325"/>
    </source>
</evidence>
<protein>
    <submittedName>
        <fullName evidence="8">Uncharacterized protein</fullName>
    </submittedName>
</protein>
<dbReference type="Proteomes" id="UP000475325">
    <property type="component" value="Unassembled WGS sequence"/>
</dbReference>
<dbReference type="EMBL" id="WIQW01000005">
    <property type="protein sequence ID" value="KAF3110695.1"/>
    <property type="molecule type" value="Genomic_DNA"/>
</dbReference>
<comment type="subcellular location">
    <subcellularLocation>
        <location evidence="1">Mitochondrion inner membrane</location>
        <topology evidence="1">Multi-pass membrane protein</topology>
    </subcellularLocation>
</comment>
<gene>
    <name evidence="8" type="ORF">TWF102_008258</name>
</gene>
<reference evidence="8 9" key="1">
    <citation type="submission" date="2019-06" db="EMBL/GenBank/DDBJ databases">
        <authorList>
            <person name="Palmer J.M."/>
        </authorList>
    </citation>
    <scope>NUCLEOTIDE SEQUENCE [LARGE SCALE GENOMIC DNA]</scope>
    <source>
        <strain evidence="8 9">TWF102</strain>
    </source>
</reference>
<feature type="transmembrane region" description="Helical" evidence="7">
    <location>
        <begin position="102"/>
        <end position="122"/>
    </location>
</feature>
<keyword evidence="4 7" id="KW-1133">Transmembrane helix</keyword>
<evidence type="ECO:0000256" key="1">
    <source>
        <dbReference type="ARBA" id="ARBA00004448"/>
    </source>
</evidence>
<keyword evidence="2 7" id="KW-0812">Transmembrane</keyword>
<proteinExistence type="predicted"/>
<dbReference type="PANTHER" id="PTHR21382:SF1">
    <property type="entry name" value="NADH DEHYDROGENASE [UBIQUINONE] 1 ALPHA SUBCOMPLEX SUBUNIT 11"/>
    <property type="match status" value="1"/>
</dbReference>
<evidence type="ECO:0000313" key="8">
    <source>
        <dbReference type="EMBL" id="KAF3110695.1"/>
    </source>
</evidence>
<sequence>MAEQPPYHPRDAIASTTNAVLLNGAAGVLISGVQNTLAKENRGLFGLFTKTGGTIAMFAAVGGTYAFIKDASANLRETDDPWNAALGGFFGGALLGIRTGRIPYVLGFGAGLATLVASFDAGGNHWRGSKWREGYVDDVARREAIRSTRRRAYEETIEEIGEGRGKLFFPFNYLIHIGGRNIVLIDMIWGKRDLRTWICGTESGEVEGEVWS</sequence>
<dbReference type="GO" id="GO:0045271">
    <property type="term" value="C:respiratory chain complex I"/>
    <property type="evidence" value="ECO:0007669"/>
    <property type="project" value="InterPro"/>
</dbReference>